<evidence type="ECO:0000256" key="1">
    <source>
        <dbReference type="PROSITE-ProRule" id="PRU00325"/>
    </source>
</evidence>
<evidence type="ECO:0000313" key="4">
    <source>
        <dbReference type="Proteomes" id="UP001501729"/>
    </source>
</evidence>
<sequence length="62" mass="6777">MVDVINESHENPANHHYVVTIDDMTGDAMACTCPHHTYHTADCKHMAASRPPLPISHSAPSL</sequence>
<organism evidence="3 4">
    <name type="scientific">Haladaptatus pallidirubidus</name>
    <dbReference type="NCBI Taxonomy" id="1008152"/>
    <lineage>
        <taxon>Archaea</taxon>
        <taxon>Methanobacteriati</taxon>
        <taxon>Methanobacteriota</taxon>
        <taxon>Stenosarchaea group</taxon>
        <taxon>Halobacteria</taxon>
        <taxon>Halobacteriales</taxon>
        <taxon>Haladaptataceae</taxon>
        <taxon>Haladaptatus</taxon>
    </lineage>
</organism>
<evidence type="ECO:0000259" key="2">
    <source>
        <dbReference type="PROSITE" id="PS50966"/>
    </source>
</evidence>
<gene>
    <name evidence="3" type="ORF">GCM10025751_47210</name>
</gene>
<dbReference type="AlphaFoldDB" id="A0AAV3UNJ2"/>
<reference evidence="3 4" key="1">
    <citation type="journal article" date="2019" name="Int. J. Syst. Evol. Microbiol.">
        <title>The Global Catalogue of Microorganisms (GCM) 10K type strain sequencing project: providing services to taxonomists for standard genome sequencing and annotation.</title>
        <authorList>
            <consortium name="The Broad Institute Genomics Platform"/>
            <consortium name="The Broad Institute Genome Sequencing Center for Infectious Disease"/>
            <person name="Wu L."/>
            <person name="Ma J."/>
        </authorList>
    </citation>
    <scope>NUCLEOTIDE SEQUENCE [LARGE SCALE GENOMIC DNA]</scope>
    <source>
        <strain evidence="3 4">JCM 17504</strain>
    </source>
</reference>
<feature type="domain" description="SWIM-type" evidence="2">
    <location>
        <begin position="17"/>
        <end position="54"/>
    </location>
</feature>
<dbReference type="InterPro" id="IPR007527">
    <property type="entry name" value="Znf_SWIM"/>
</dbReference>
<dbReference type="Proteomes" id="UP001501729">
    <property type="component" value="Unassembled WGS sequence"/>
</dbReference>
<name>A0AAV3UNJ2_9EURY</name>
<evidence type="ECO:0000313" key="3">
    <source>
        <dbReference type="EMBL" id="GAA5061201.1"/>
    </source>
</evidence>
<keyword evidence="1" id="KW-0479">Metal-binding</keyword>
<protein>
    <recommendedName>
        <fullName evidence="2">SWIM-type domain-containing protein</fullName>
    </recommendedName>
</protein>
<proteinExistence type="predicted"/>
<dbReference type="PROSITE" id="PS50966">
    <property type="entry name" value="ZF_SWIM"/>
    <property type="match status" value="1"/>
</dbReference>
<dbReference type="EMBL" id="BAABKX010000019">
    <property type="protein sequence ID" value="GAA5061201.1"/>
    <property type="molecule type" value="Genomic_DNA"/>
</dbReference>
<accession>A0AAV3UNJ2</accession>
<keyword evidence="1" id="KW-0863">Zinc-finger</keyword>
<comment type="caution">
    <text evidence="3">The sequence shown here is derived from an EMBL/GenBank/DDBJ whole genome shotgun (WGS) entry which is preliminary data.</text>
</comment>
<keyword evidence="4" id="KW-1185">Reference proteome</keyword>
<keyword evidence="1" id="KW-0862">Zinc</keyword>
<dbReference type="GO" id="GO:0008270">
    <property type="term" value="F:zinc ion binding"/>
    <property type="evidence" value="ECO:0007669"/>
    <property type="project" value="UniProtKB-KW"/>
</dbReference>